<name>A0A2M8ELW0_UNCKA</name>
<evidence type="ECO:0000313" key="2">
    <source>
        <dbReference type="EMBL" id="PJC23718.1"/>
    </source>
</evidence>
<feature type="transmembrane region" description="Helical" evidence="1">
    <location>
        <begin position="6"/>
        <end position="31"/>
    </location>
</feature>
<dbReference type="Pfam" id="PF07963">
    <property type="entry name" value="N_methyl"/>
    <property type="match status" value="1"/>
</dbReference>
<protein>
    <recommendedName>
        <fullName evidence="4">Prepilin-type N-terminal cleavage/methylation domain-containing protein</fullName>
    </recommendedName>
</protein>
<gene>
    <name evidence="2" type="ORF">CO058_02035</name>
</gene>
<sequence>MEIRRSGFTIIEAMIYITISGVLLLAILYFFSDSIFHQKRLDITSATLNDASILMNRLNTEIRNSVGVYSSTSSDICLINNQSVYLYGSTRISFSNNSVLIGRSSDSDCSPLGTVTSLNSNLSQISSLSFDHIAKNYGDIVTYDISFTSPSVIAKSGLPGEDSNYTYSSSITIRSW</sequence>
<dbReference type="AlphaFoldDB" id="A0A2M8ELW0"/>
<evidence type="ECO:0000256" key="1">
    <source>
        <dbReference type="SAM" id="Phobius"/>
    </source>
</evidence>
<proteinExistence type="predicted"/>
<evidence type="ECO:0008006" key="4">
    <source>
        <dbReference type="Google" id="ProtNLM"/>
    </source>
</evidence>
<dbReference type="EMBL" id="PFSJ01000016">
    <property type="protein sequence ID" value="PJC23718.1"/>
    <property type="molecule type" value="Genomic_DNA"/>
</dbReference>
<reference evidence="3" key="1">
    <citation type="submission" date="2017-09" db="EMBL/GenBank/DDBJ databases">
        <title>Depth-based differentiation of microbial function through sediment-hosted aquifers and enrichment of novel symbionts in the deep terrestrial subsurface.</title>
        <authorList>
            <person name="Probst A.J."/>
            <person name="Ladd B."/>
            <person name="Jarett J.K."/>
            <person name="Geller-Mcgrath D.E."/>
            <person name="Sieber C.M.K."/>
            <person name="Emerson J.B."/>
            <person name="Anantharaman K."/>
            <person name="Thomas B.C."/>
            <person name="Malmstrom R."/>
            <person name="Stieglmeier M."/>
            <person name="Klingl A."/>
            <person name="Woyke T."/>
            <person name="Ryan C.M."/>
            <person name="Banfield J.F."/>
        </authorList>
    </citation>
    <scope>NUCLEOTIDE SEQUENCE [LARGE SCALE GENOMIC DNA]</scope>
</reference>
<organism evidence="2 3">
    <name type="scientific">candidate division WWE3 bacterium CG_4_9_14_0_2_um_filter_35_11</name>
    <dbReference type="NCBI Taxonomy" id="1975077"/>
    <lineage>
        <taxon>Bacteria</taxon>
        <taxon>Katanobacteria</taxon>
    </lineage>
</organism>
<dbReference type="Proteomes" id="UP000229756">
    <property type="component" value="Unassembled WGS sequence"/>
</dbReference>
<comment type="caution">
    <text evidence="2">The sequence shown here is derived from an EMBL/GenBank/DDBJ whole genome shotgun (WGS) entry which is preliminary data.</text>
</comment>
<keyword evidence="1" id="KW-0812">Transmembrane</keyword>
<accession>A0A2M8ELW0</accession>
<keyword evidence="1" id="KW-1133">Transmembrane helix</keyword>
<keyword evidence="1" id="KW-0472">Membrane</keyword>
<dbReference type="InterPro" id="IPR012902">
    <property type="entry name" value="N_methyl_site"/>
</dbReference>
<evidence type="ECO:0000313" key="3">
    <source>
        <dbReference type="Proteomes" id="UP000229756"/>
    </source>
</evidence>